<gene>
    <name evidence="9" type="ORF">KP79_PYT14828</name>
</gene>
<protein>
    <submittedName>
        <fullName evidence="9">Glucose dehydrogenase [acceptor]</fullName>
    </submittedName>
</protein>
<dbReference type="AlphaFoldDB" id="A0A210Q335"/>
<dbReference type="Gene3D" id="3.30.560.10">
    <property type="entry name" value="Glucose Oxidase, domain 3"/>
    <property type="match status" value="1"/>
</dbReference>
<reference evidence="9 10" key="1">
    <citation type="journal article" date="2017" name="Nat. Ecol. Evol.">
        <title>Scallop genome provides insights into evolution of bilaterian karyotype and development.</title>
        <authorList>
            <person name="Wang S."/>
            <person name="Zhang J."/>
            <person name="Jiao W."/>
            <person name="Li J."/>
            <person name="Xun X."/>
            <person name="Sun Y."/>
            <person name="Guo X."/>
            <person name="Huan P."/>
            <person name="Dong B."/>
            <person name="Zhang L."/>
            <person name="Hu X."/>
            <person name="Sun X."/>
            <person name="Wang J."/>
            <person name="Zhao C."/>
            <person name="Wang Y."/>
            <person name="Wang D."/>
            <person name="Huang X."/>
            <person name="Wang R."/>
            <person name="Lv J."/>
            <person name="Li Y."/>
            <person name="Zhang Z."/>
            <person name="Liu B."/>
            <person name="Lu W."/>
            <person name="Hui Y."/>
            <person name="Liang J."/>
            <person name="Zhou Z."/>
            <person name="Hou R."/>
            <person name="Li X."/>
            <person name="Liu Y."/>
            <person name="Li H."/>
            <person name="Ning X."/>
            <person name="Lin Y."/>
            <person name="Zhao L."/>
            <person name="Xing Q."/>
            <person name="Dou J."/>
            <person name="Li Y."/>
            <person name="Mao J."/>
            <person name="Guo H."/>
            <person name="Dou H."/>
            <person name="Li T."/>
            <person name="Mu C."/>
            <person name="Jiang W."/>
            <person name="Fu Q."/>
            <person name="Fu X."/>
            <person name="Miao Y."/>
            <person name="Liu J."/>
            <person name="Yu Q."/>
            <person name="Li R."/>
            <person name="Liao H."/>
            <person name="Li X."/>
            <person name="Kong Y."/>
            <person name="Jiang Z."/>
            <person name="Chourrout D."/>
            <person name="Li R."/>
            <person name="Bao Z."/>
        </authorList>
    </citation>
    <scope>NUCLEOTIDE SEQUENCE [LARGE SCALE GENOMIC DNA]</scope>
    <source>
        <strain evidence="9 10">PY_sf001</strain>
    </source>
</reference>
<dbReference type="GO" id="GO:0016614">
    <property type="term" value="F:oxidoreductase activity, acting on CH-OH group of donors"/>
    <property type="evidence" value="ECO:0007669"/>
    <property type="project" value="InterPro"/>
</dbReference>
<feature type="binding site" evidence="5">
    <location>
        <position position="122"/>
    </location>
    <ligand>
        <name>FAD</name>
        <dbReference type="ChEBI" id="CHEBI:57692"/>
    </ligand>
</feature>
<dbReference type="InterPro" id="IPR036188">
    <property type="entry name" value="FAD/NAD-bd_sf"/>
</dbReference>
<name>A0A210Q335_MIZYE</name>
<proteinExistence type="inferred from homology"/>
<dbReference type="PIRSF" id="PIRSF000137">
    <property type="entry name" value="Alcohol_oxidase"/>
    <property type="match status" value="1"/>
</dbReference>
<evidence type="ECO:0000256" key="5">
    <source>
        <dbReference type="PIRSR" id="PIRSR000137-2"/>
    </source>
</evidence>
<evidence type="ECO:0000256" key="6">
    <source>
        <dbReference type="RuleBase" id="RU003968"/>
    </source>
</evidence>
<evidence type="ECO:0000256" key="3">
    <source>
        <dbReference type="ARBA" id="ARBA00022630"/>
    </source>
</evidence>
<accession>A0A210Q335</accession>
<comment type="cofactor">
    <cofactor evidence="1 5">
        <name>FAD</name>
        <dbReference type="ChEBI" id="CHEBI:57692"/>
    </cofactor>
</comment>
<dbReference type="SUPFAM" id="SSF51905">
    <property type="entry name" value="FAD/NAD(P)-binding domain"/>
    <property type="match status" value="1"/>
</dbReference>
<evidence type="ECO:0000259" key="8">
    <source>
        <dbReference type="PROSITE" id="PS00624"/>
    </source>
</evidence>
<feature type="domain" description="Glucose-methanol-choline oxidoreductase N-terminal" evidence="7">
    <location>
        <begin position="120"/>
        <end position="143"/>
    </location>
</feature>
<dbReference type="InterPro" id="IPR007867">
    <property type="entry name" value="GMC_OxRtase_C"/>
</dbReference>
<feature type="domain" description="Glucose-methanol-choline oxidoreductase N-terminal" evidence="8">
    <location>
        <begin position="293"/>
        <end position="307"/>
    </location>
</feature>
<dbReference type="PANTHER" id="PTHR11552:SF147">
    <property type="entry name" value="CHOLINE DEHYDROGENASE, MITOCHONDRIAL"/>
    <property type="match status" value="1"/>
</dbReference>
<dbReference type="GO" id="GO:0050660">
    <property type="term" value="F:flavin adenine dinucleotide binding"/>
    <property type="evidence" value="ECO:0007669"/>
    <property type="project" value="InterPro"/>
</dbReference>
<dbReference type="Pfam" id="PF00732">
    <property type="entry name" value="GMC_oxred_N"/>
    <property type="match status" value="1"/>
</dbReference>
<organism evidence="9 10">
    <name type="scientific">Mizuhopecten yessoensis</name>
    <name type="common">Japanese scallop</name>
    <name type="synonym">Patinopecten yessoensis</name>
    <dbReference type="NCBI Taxonomy" id="6573"/>
    <lineage>
        <taxon>Eukaryota</taxon>
        <taxon>Metazoa</taxon>
        <taxon>Spiralia</taxon>
        <taxon>Lophotrochozoa</taxon>
        <taxon>Mollusca</taxon>
        <taxon>Bivalvia</taxon>
        <taxon>Autobranchia</taxon>
        <taxon>Pteriomorphia</taxon>
        <taxon>Pectinida</taxon>
        <taxon>Pectinoidea</taxon>
        <taxon>Pectinidae</taxon>
        <taxon>Mizuhopecten</taxon>
    </lineage>
</organism>
<dbReference type="InterPro" id="IPR000172">
    <property type="entry name" value="GMC_OxRdtase_N"/>
</dbReference>
<dbReference type="PROSITE" id="PS00624">
    <property type="entry name" value="GMC_OXRED_2"/>
    <property type="match status" value="1"/>
</dbReference>
<evidence type="ECO:0000313" key="9">
    <source>
        <dbReference type="EMBL" id="OWF43150.1"/>
    </source>
</evidence>
<dbReference type="Gene3D" id="3.50.50.60">
    <property type="entry name" value="FAD/NAD(P)-binding domain"/>
    <property type="match status" value="1"/>
</dbReference>
<dbReference type="Proteomes" id="UP000242188">
    <property type="component" value="Unassembled WGS sequence"/>
</dbReference>
<evidence type="ECO:0000259" key="7">
    <source>
        <dbReference type="PROSITE" id="PS00623"/>
    </source>
</evidence>
<sequence length="598" mass="67693">MDKFLLTSCMTAFVALLYFYYIGQPTRGTEFPVRLNETYDYIIVGAGAAGSVLASRLSEDPNKDILLLEAGGSEEDNPSIRVPGEAGQLAESEQDWMYFTEPQKNACLAMKEQRSYWTRGKVLGGSTALNYLQFVRGNRHDYNSWAEEGCDGWSYKDVLPYFIKSEDIQIDEFKTSEYHGTDGPLPITRPNITPMQQLYLNAGKNVGYNITDCNGEDQIGFCWTQSNIKSGERWSNYRAFVEPHMGRNNLHISPNTFTTKIIIKDKKAIGVECIRNGRKVRVFARKEVILSAGAINSPHLLMLSGVGPKDHLQKYGIELHADLPVGKSLQEHIFMPLTFTINTTDSVTLEDMASWWTRLQYNLFGTGYLSASACEGMAFIYSDFNKKKDAGKTSDFQLQFQTMHMFTPTMKSIMKFNFKDEVADKVFTAREDKESITIVPMLLHPKSRGTIQLKSTDPFDYPEIDPHNLEHPDDVKMAVKMIRFVERLVDTDSMRSIGMDVNSMSPLYQLCIQHEFRSDEFWECYVRYYTVNTAHATSTCRMGATNDRTAVVDPQLRVKGISSLRVVDASVMRRLPAGNTHAPVTMIAEKAADIIRQS</sequence>
<evidence type="ECO:0000256" key="4">
    <source>
        <dbReference type="ARBA" id="ARBA00022827"/>
    </source>
</evidence>
<comment type="similarity">
    <text evidence="2 6">Belongs to the GMC oxidoreductase family.</text>
</comment>
<dbReference type="Pfam" id="PF05199">
    <property type="entry name" value="GMC_oxred_C"/>
    <property type="match status" value="1"/>
</dbReference>
<comment type="caution">
    <text evidence="9">The sequence shown here is derived from an EMBL/GenBank/DDBJ whole genome shotgun (WGS) entry which is preliminary data.</text>
</comment>
<keyword evidence="10" id="KW-1185">Reference proteome</keyword>
<evidence type="ECO:0000256" key="1">
    <source>
        <dbReference type="ARBA" id="ARBA00001974"/>
    </source>
</evidence>
<keyword evidence="4 5" id="KW-0274">FAD</keyword>
<dbReference type="STRING" id="6573.A0A210Q335"/>
<dbReference type="SUPFAM" id="SSF54373">
    <property type="entry name" value="FAD-linked reductases, C-terminal domain"/>
    <property type="match status" value="1"/>
</dbReference>
<evidence type="ECO:0000256" key="2">
    <source>
        <dbReference type="ARBA" id="ARBA00010790"/>
    </source>
</evidence>
<dbReference type="OrthoDB" id="269227at2759"/>
<dbReference type="InterPro" id="IPR012132">
    <property type="entry name" value="GMC_OxRdtase"/>
</dbReference>
<dbReference type="EMBL" id="NEDP02005158">
    <property type="protein sequence ID" value="OWF43150.1"/>
    <property type="molecule type" value="Genomic_DNA"/>
</dbReference>
<dbReference type="PANTHER" id="PTHR11552">
    <property type="entry name" value="GLUCOSE-METHANOL-CHOLINE GMC OXIDOREDUCTASE"/>
    <property type="match status" value="1"/>
</dbReference>
<dbReference type="PROSITE" id="PS00623">
    <property type="entry name" value="GMC_OXRED_1"/>
    <property type="match status" value="1"/>
</dbReference>
<evidence type="ECO:0000313" key="10">
    <source>
        <dbReference type="Proteomes" id="UP000242188"/>
    </source>
</evidence>
<keyword evidence="3 6" id="KW-0285">Flavoprotein</keyword>